<dbReference type="Proteomes" id="UP001416858">
    <property type="component" value="Unassembled WGS sequence"/>
</dbReference>
<protein>
    <submittedName>
        <fullName evidence="1">Uncharacterized protein</fullName>
    </submittedName>
</protein>
<dbReference type="EMBL" id="BAABRO010000004">
    <property type="protein sequence ID" value="GAA5506729.1"/>
    <property type="molecule type" value="Genomic_DNA"/>
</dbReference>
<reference evidence="1 2" key="1">
    <citation type="submission" date="2024-02" db="EMBL/GenBank/DDBJ databases">
        <title>Rhodopirellula caenicola NBRC 110016.</title>
        <authorList>
            <person name="Ichikawa N."/>
            <person name="Katano-Makiyama Y."/>
            <person name="Hidaka K."/>
        </authorList>
    </citation>
    <scope>NUCLEOTIDE SEQUENCE [LARGE SCALE GENOMIC DNA]</scope>
    <source>
        <strain evidence="1 2">NBRC 110016</strain>
    </source>
</reference>
<comment type="caution">
    <text evidence="1">The sequence shown here is derived from an EMBL/GenBank/DDBJ whole genome shotgun (WGS) entry which is preliminary data.</text>
</comment>
<name>A0ABP9VNJ4_9BACT</name>
<keyword evidence="2" id="KW-1185">Reference proteome</keyword>
<evidence type="ECO:0000313" key="2">
    <source>
        <dbReference type="Proteomes" id="UP001416858"/>
    </source>
</evidence>
<evidence type="ECO:0000313" key="1">
    <source>
        <dbReference type="EMBL" id="GAA5506729.1"/>
    </source>
</evidence>
<accession>A0ABP9VNJ4</accession>
<proteinExistence type="predicted"/>
<gene>
    <name evidence="1" type="ORF">Rcae01_02182</name>
</gene>
<sequence length="77" mass="8664">MGTIKSVMSYLTKGQSTGMNAEVSNFTPIIEVDARSFGISVALWQRAFMLVQFHIRRVTRFVDGGDVPPFSLDERRP</sequence>
<organism evidence="1 2">
    <name type="scientific">Novipirellula caenicola</name>
    <dbReference type="NCBI Taxonomy" id="1536901"/>
    <lineage>
        <taxon>Bacteria</taxon>
        <taxon>Pseudomonadati</taxon>
        <taxon>Planctomycetota</taxon>
        <taxon>Planctomycetia</taxon>
        <taxon>Pirellulales</taxon>
        <taxon>Pirellulaceae</taxon>
        <taxon>Novipirellula</taxon>
    </lineage>
</organism>